<name>A0A5B0QRX1_PUCGR</name>
<dbReference type="EMBL" id="VDEP01000271">
    <property type="protein sequence ID" value="KAA1116017.1"/>
    <property type="molecule type" value="Genomic_DNA"/>
</dbReference>
<evidence type="ECO:0000256" key="1">
    <source>
        <dbReference type="SAM" id="MobiDB-lite"/>
    </source>
</evidence>
<evidence type="ECO:0000313" key="2">
    <source>
        <dbReference type="EMBL" id="KAA1116017.1"/>
    </source>
</evidence>
<feature type="compositionally biased region" description="Low complexity" evidence="1">
    <location>
        <begin position="47"/>
        <end position="58"/>
    </location>
</feature>
<reference evidence="2 3" key="1">
    <citation type="submission" date="2019-05" db="EMBL/GenBank/DDBJ databases">
        <title>Emergence of the Ug99 lineage of the wheat stem rust pathogen through somatic hybridization.</title>
        <authorList>
            <person name="Li F."/>
            <person name="Upadhyaya N.M."/>
            <person name="Sperschneider J."/>
            <person name="Matny O."/>
            <person name="Nguyen-Phuc H."/>
            <person name="Mago R."/>
            <person name="Raley C."/>
            <person name="Miller M.E."/>
            <person name="Silverstein K.A.T."/>
            <person name="Henningsen E."/>
            <person name="Hirsch C.D."/>
            <person name="Visser B."/>
            <person name="Pretorius Z.A."/>
            <person name="Steffenson B.J."/>
            <person name="Schwessinger B."/>
            <person name="Dodds P.N."/>
            <person name="Figueroa M."/>
        </authorList>
    </citation>
    <scope>NUCLEOTIDE SEQUENCE [LARGE SCALE GENOMIC DNA]</scope>
    <source>
        <strain evidence="2 3">Ug99</strain>
    </source>
</reference>
<accession>A0A5B0QRX1</accession>
<dbReference type="Proteomes" id="UP000325313">
    <property type="component" value="Unassembled WGS sequence"/>
</dbReference>
<feature type="region of interest" description="Disordered" evidence="1">
    <location>
        <begin position="1"/>
        <end position="89"/>
    </location>
</feature>
<proteinExistence type="predicted"/>
<dbReference type="AlphaFoldDB" id="A0A5B0QRX1"/>
<evidence type="ECO:0000313" key="3">
    <source>
        <dbReference type="Proteomes" id="UP000325313"/>
    </source>
</evidence>
<organism evidence="2 3">
    <name type="scientific">Puccinia graminis f. sp. tritici</name>
    <dbReference type="NCBI Taxonomy" id="56615"/>
    <lineage>
        <taxon>Eukaryota</taxon>
        <taxon>Fungi</taxon>
        <taxon>Dikarya</taxon>
        <taxon>Basidiomycota</taxon>
        <taxon>Pucciniomycotina</taxon>
        <taxon>Pucciniomycetes</taxon>
        <taxon>Pucciniales</taxon>
        <taxon>Pucciniaceae</taxon>
        <taxon>Puccinia</taxon>
    </lineage>
</organism>
<comment type="caution">
    <text evidence="2">The sequence shown here is derived from an EMBL/GenBank/DDBJ whole genome shotgun (WGS) entry which is preliminary data.</text>
</comment>
<feature type="compositionally biased region" description="Basic and acidic residues" evidence="1">
    <location>
        <begin position="11"/>
        <end position="23"/>
    </location>
</feature>
<sequence length="89" mass="9576">MAIDRPFAGVSEHEPLRKDDERVTTMVHDEDDEPPDDTRPAHHPHPHNNNNSSSSGSGSRAGVPIDERAITVRPGGTDECGAGAETRVL</sequence>
<protein>
    <submittedName>
        <fullName evidence="2">Uncharacterized protein</fullName>
    </submittedName>
</protein>
<gene>
    <name evidence="2" type="ORF">PGTUg99_032614</name>
</gene>